<dbReference type="Pfam" id="PF13639">
    <property type="entry name" value="zf-RING_2"/>
    <property type="match status" value="1"/>
</dbReference>
<evidence type="ECO:0000256" key="3">
    <source>
        <dbReference type="ARBA" id="ARBA00022833"/>
    </source>
</evidence>
<feature type="domain" description="RING-type" evidence="5">
    <location>
        <begin position="117"/>
        <end position="160"/>
    </location>
</feature>
<keyword evidence="2 4" id="KW-0863">Zinc-finger</keyword>
<evidence type="ECO:0000313" key="6">
    <source>
        <dbReference type="EMBL" id="TVU50887.1"/>
    </source>
</evidence>
<dbReference type="InterPro" id="IPR013083">
    <property type="entry name" value="Znf_RING/FYVE/PHD"/>
</dbReference>
<keyword evidence="7" id="KW-1185">Reference proteome</keyword>
<feature type="non-terminal residue" evidence="6">
    <location>
        <position position="199"/>
    </location>
</feature>
<protein>
    <recommendedName>
        <fullName evidence="5">RING-type domain-containing protein</fullName>
    </recommendedName>
</protein>
<dbReference type="GO" id="GO:0016567">
    <property type="term" value="P:protein ubiquitination"/>
    <property type="evidence" value="ECO:0007669"/>
    <property type="project" value="TreeGrafter"/>
</dbReference>
<evidence type="ECO:0000256" key="2">
    <source>
        <dbReference type="ARBA" id="ARBA00022771"/>
    </source>
</evidence>
<dbReference type="PROSITE" id="PS50089">
    <property type="entry name" value="ZF_RING_2"/>
    <property type="match status" value="1"/>
</dbReference>
<proteinExistence type="predicted"/>
<comment type="caution">
    <text evidence="6">The sequence shown here is derived from an EMBL/GenBank/DDBJ whole genome shotgun (WGS) entry which is preliminary data.</text>
</comment>
<keyword evidence="1" id="KW-0479">Metal-binding</keyword>
<dbReference type="PANTHER" id="PTHR15710:SF243">
    <property type="entry name" value="E3 UBIQUITIN-PROTEIN LIGASE PRAJA-2 ISOFORM X1"/>
    <property type="match status" value="1"/>
</dbReference>
<dbReference type="GO" id="GO:0008270">
    <property type="term" value="F:zinc ion binding"/>
    <property type="evidence" value="ECO:0007669"/>
    <property type="project" value="UniProtKB-KW"/>
</dbReference>
<organism evidence="6 7">
    <name type="scientific">Eragrostis curvula</name>
    <name type="common">weeping love grass</name>
    <dbReference type="NCBI Taxonomy" id="38414"/>
    <lineage>
        <taxon>Eukaryota</taxon>
        <taxon>Viridiplantae</taxon>
        <taxon>Streptophyta</taxon>
        <taxon>Embryophyta</taxon>
        <taxon>Tracheophyta</taxon>
        <taxon>Spermatophyta</taxon>
        <taxon>Magnoliopsida</taxon>
        <taxon>Liliopsida</taxon>
        <taxon>Poales</taxon>
        <taxon>Poaceae</taxon>
        <taxon>PACMAD clade</taxon>
        <taxon>Chloridoideae</taxon>
        <taxon>Eragrostideae</taxon>
        <taxon>Eragrostidinae</taxon>
        <taxon>Eragrostis</taxon>
    </lineage>
</organism>
<dbReference type="Gene3D" id="3.30.40.10">
    <property type="entry name" value="Zinc/RING finger domain, C3HC4 (zinc finger)"/>
    <property type="match status" value="1"/>
</dbReference>
<evidence type="ECO:0000256" key="1">
    <source>
        <dbReference type="ARBA" id="ARBA00022723"/>
    </source>
</evidence>
<feature type="non-terminal residue" evidence="6">
    <location>
        <position position="1"/>
    </location>
</feature>
<evidence type="ECO:0000313" key="7">
    <source>
        <dbReference type="Proteomes" id="UP000324897"/>
    </source>
</evidence>
<evidence type="ECO:0000256" key="4">
    <source>
        <dbReference type="PROSITE-ProRule" id="PRU00175"/>
    </source>
</evidence>
<dbReference type="GO" id="GO:0061630">
    <property type="term" value="F:ubiquitin protein ligase activity"/>
    <property type="evidence" value="ECO:0007669"/>
    <property type="project" value="TreeGrafter"/>
</dbReference>
<name>A0A5J9WSI0_9POAL</name>
<reference evidence="6 7" key="1">
    <citation type="journal article" date="2019" name="Sci. Rep.">
        <title>A high-quality genome of Eragrostis curvula grass provides insights into Poaceae evolution and supports new strategies to enhance forage quality.</title>
        <authorList>
            <person name="Carballo J."/>
            <person name="Santos B.A.C.M."/>
            <person name="Zappacosta D."/>
            <person name="Garbus I."/>
            <person name="Selva J.P."/>
            <person name="Gallo C.A."/>
            <person name="Diaz A."/>
            <person name="Albertini E."/>
            <person name="Caccamo M."/>
            <person name="Echenique V."/>
        </authorList>
    </citation>
    <scope>NUCLEOTIDE SEQUENCE [LARGE SCALE GENOMIC DNA]</scope>
    <source>
        <strain evidence="7">cv. Victoria</strain>
        <tissue evidence="6">Leaf</tissue>
    </source>
</reference>
<sequence length="199" mass="21966">LAKQTVTINTKHHTISQLTEHQQQQNASARATRLVQALRDLDELDRYTSAARENVELELMASQWGQLSDLPRIDELESYRNGGFGAVPACPAVVAGLEKRTFRAGGVDDGRRELGGCAICLEEKFDEGQELSVMPCSRAHAFHTQCIIVWLGQSNASNNCFTLTQPTHIHLPACQPALAFCYAEQLHQARLPNPARTMG</sequence>
<gene>
    <name evidence="6" type="ORF">EJB05_02282</name>
</gene>
<dbReference type="GO" id="GO:0005737">
    <property type="term" value="C:cytoplasm"/>
    <property type="evidence" value="ECO:0007669"/>
    <property type="project" value="TreeGrafter"/>
</dbReference>
<dbReference type="SUPFAM" id="SSF57850">
    <property type="entry name" value="RING/U-box"/>
    <property type="match status" value="1"/>
</dbReference>
<keyword evidence="3" id="KW-0862">Zinc</keyword>
<dbReference type="InterPro" id="IPR001841">
    <property type="entry name" value="Znf_RING"/>
</dbReference>
<dbReference type="Proteomes" id="UP000324897">
    <property type="component" value="Chromosome 6"/>
</dbReference>
<evidence type="ECO:0000259" key="5">
    <source>
        <dbReference type="PROSITE" id="PS50089"/>
    </source>
</evidence>
<dbReference type="EMBL" id="RWGY01000002">
    <property type="protein sequence ID" value="TVU50887.1"/>
    <property type="molecule type" value="Genomic_DNA"/>
</dbReference>
<dbReference type="PANTHER" id="PTHR15710">
    <property type="entry name" value="E3 UBIQUITIN-PROTEIN LIGASE PRAJA"/>
    <property type="match status" value="1"/>
</dbReference>
<dbReference type="AlphaFoldDB" id="A0A5J9WSI0"/>
<dbReference type="OrthoDB" id="696294at2759"/>
<accession>A0A5J9WSI0</accession>